<accession>A0A918P9I8</accession>
<proteinExistence type="predicted"/>
<name>A0A918P9I8_9ACTN</name>
<evidence type="ECO:0000256" key="1">
    <source>
        <dbReference type="SAM" id="MobiDB-lite"/>
    </source>
</evidence>
<feature type="region of interest" description="Disordered" evidence="1">
    <location>
        <begin position="1"/>
        <end position="25"/>
    </location>
</feature>
<reference evidence="2" key="2">
    <citation type="submission" date="2020-09" db="EMBL/GenBank/DDBJ databases">
        <authorList>
            <person name="Sun Q."/>
            <person name="Ohkuma M."/>
        </authorList>
    </citation>
    <scope>NUCLEOTIDE SEQUENCE</scope>
    <source>
        <strain evidence="2">JCM 4815</strain>
    </source>
</reference>
<keyword evidence="3" id="KW-1185">Reference proteome</keyword>
<evidence type="ECO:0000313" key="2">
    <source>
        <dbReference type="EMBL" id="GGY90680.1"/>
    </source>
</evidence>
<organism evidence="2 3">
    <name type="scientific">Streptomyces poonensis</name>
    <dbReference type="NCBI Taxonomy" id="68255"/>
    <lineage>
        <taxon>Bacteria</taxon>
        <taxon>Bacillati</taxon>
        <taxon>Actinomycetota</taxon>
        <taxon>Actinomycetes</taxon>
        <taxon>Kitasatosporales</taxon>
        <taxon>Streptomycetaceae</taxon>
        <taxon>Streptomyces</taxon>
    </lineage>
</organism>
<protein>
    <submittedName>
        <fullName evidence="2">Uncharacterized protein</fullName>
    </submittedName>
</protein>
<reference evidence="2" key="1">
    <citation type="journal article" date="2014" name="Int. J. Syst. Evol. Microbiol.">
        <title>Complete genome sequence of Corynebacterium casei LMG S-19264T (=DSM 44701T), isolated from a smear-ripened cheese.</title>
        <authorList>
            <consortium name="US DOE Joint Genome Institute (JGI-PGF)"/>
            <person name="Walter F."/>
            <person name="Albersmeier A."/>
            <person name="Kalinowski J."/>
            <person name="Ruckert C."/>
        </authorList>
    </citation>
    <scope>NUCLEOTIDE SEQUENCE</scope>
    <source>
        <strain evidence="2">JCM 4815</strain>
    </source>
</reference>
<dbReference type="EMBL" id="BMVW01000001">
    <property type="protein sequence ID" value="GGY90680.1"/>
    <property type="molecule type" value="Genomic_DNA"/>
</dbReference>
<dbReference type="Proteomes" id="UP000622166">
    <property type="component" value="Unassembled WGS sequence"/>
</dbReference>
<sequence>MYAASLTKGYGGNPPSGRSVSPPRTGPFFCVRSPCPVSVPNPALPRGPPAVALTLSRAVLPQVPHSPPAPPTLRTRWRYLADSAVGFGPGDRHPEIVQRTRARVTAPVRSATEGLTIT</sequence>
<gene>
    <name evidence="2" type="ORF">GCM10010365_06350</name>
</gene>
<dbReference type="AlphaFoldDB" id="A0A918P9I8"/>
<comment type="caution">
    <text evidence="2">The sequence shown here is derived from an EMBL/GenBank/DDBJ whole genome shotgun (WGS) entry which is preliminary data.</text>
</comment>
<evidence type="ECO:0000313" key="3">
    <source>
        <dbReference type="Proteomes" id="UP000622166"/>
    </source>
</evidence>